<organism evidence="3 4">
    <name type="scientific">Pseudaquabacterium inlustre</name>
    <dbReference type="NCBI Taxonomy" id="2984192"/>
    <lineage>
        <taxon>Bacteria</taxon>
        <taxon>Pseudomonadati</taxon>
        <taxon>Pseudomonadota</taxon>
        <taxon>Betaproteobacteria</taxon>
        <taxon>Burkholderiales</taxon>
        <taxon>Sphaerotilaceae</taxon>
        <taxon>Pseudaquabacterium</taxon>
    </lineage>
</organism>
<dbReference type="Gene3D" id="3.40.50.12780">
    <property type="entry name" value="N-terminal domain of ligase-like"/>
    <property type="match status" value="1"/>
</dbReference>
<protein>
    <submittedName>
        <fullName evidence="3">Class I adenylate-forming enzyme family protein</fullName>
    </submittedName>
</protein>
<proteinExistence type="predicted"/>
<dbReference type="PROSITE" id="PS00455">
    <property type="entry name" value="AMP_BINDING"/>
    <property type="match status" value="1"/>
</dbReference>
<evidence type="ECO:0000313" key="3">
    <source>
        <dbReference type="EMBL" id="MEK8051043.1"/>
    </source>
</evidence>
<dbReference type="PANTHER" id="PTHR43767:SF1">
    <property type="entry name" value="NONRIBOSOMAL PEPTIDE SYNTHASE PES1 (EUROFUNG)-RELATED"/>
    <property type="match status" value="1"/>
</dbReference>
<dbReference type="EMBL" id="JBBUTH010000007">
    <property type="protein sequence ID" value="MEK8051043.1"/>
    <property type="molecule type" value="Genomic_DNA"/>
</dbReference>
<evidence type="ECO:0000313" key="4">
    <source>
        <dbReference type="Proteomes" id="UP001365405"/>
    </source>
</evidence>
<dbReference type="InterPro" id="IPR020845">
    <property type="entry name" value="AMP-binding_CS"/>
</dbReference>
<dbReference type="Pfam" id="PF00501">
    <property type="entry name" value="AMP-binding"/>
    <property type="match status" value="1"/>
</dbReference>
<accession>A0ABU9CGR7</accession>
<dbReference type="InterPro" id="IPR042099">
    <property type="entry name" value="ANL_N_sf"/>
</dbReference>
<reference evidence="3 4" key="1">
    <citation type="submission" date="2024-04" db="EMBL/GenBank/DDBJ databases">
        <title>Novel species of the genus Ideonella isolated from streams.</title>
        <authorList>
            <person name="Lu H."/>
        </authorList>
    </citation>
    <scope>NUCLEOTIDE SEQUENCE [LARGE SCALE GENOMIC DNA]</scope>
    <source>
        <strain evidence="3 4">DXS22W</strain>
    </source>
</reference>
<dbReference type="RefSeq" id="WP_341410734.1">
    <property type="nucleotide sequence ID" value="NZ_JBBUTH010000007.1"/>
</dbReference>
<gene>
    <name evidence="3" type="ORF">AACH10_12405</name>
</gene>
<dbReference type="Proteomes" id="UP001365405">
    <property type="component" value="Unassembled WGS sequence"/>
</dbReference>
<dbReference type="InterPro" id="IPR050237">
    <property type="entry name" value="ATP-dep_AMP-bd_enzyme"/>
</dbReference>
<sequence>MNPPRIHTFFDTWLAKDPHRVFLHLPQGQTRGFQAIAQQVDALEQELRQQGVQAGDRVLIVAENCPEHVALILACSRVGAWSCGVNARMAPGEIAAFEAKADARITYYTADVSADAAAHAARSLAQASVIPGLMHSPARPQATAETGPLRDTVAAIIFTSGTTGAPKGVLMTHDGVMHFARVSAHSRALGPDDRAYACLPMTHIFGLATVLLASLHAGASLVMRPRFDPADALDALAHHGVSQFQGPPALFSRLLAHLEQHGIAHPPAPALRYLYTGAGPLDMALKARVEAAFGQALHHGYGLSEYAGSIHLTRRDEWRQDTSSGYVVDGAELQVVDPVNGAPRATGERGEIWLRGRGLMPGYFRDAAATDAVMRPGGWYASGDLGELQADGALFVVGRLKEMIIRSGFNVYPAEVEAVLNAFGPVQRSAVLGRPEADGNEAVLAFLELRPGAVLDDAARQALDAHLREQLAPYKRPTQISVVPALPMTASGKLLKRQLLADGVTAPHLPATAGTP</sequence>
<evidence type="ECO:0000259" key="2">
    <source>
        <dbReference type="Pfam" id="PF13193"/>
    </source>
</evidence>
<feature type="domain" description="AMP-binding enzyme C-terminal" evidence="2">
    <location>
        <begin position="415"/>
        <end position="493"/>
    </location>
</feature>
<evidence type="ECO:0000259" key="1">
    <source>
        <dbReference type="Pfam" id="PF00501"/>
    </source>
</evidence>
<dbReference type="InterPro" id="IPR000873">
    <property type="entry name" value="AMP-dep_synth/lig_dom"/>
</dbReference>
<name>A0ABU9CGR7_9BURK</name>
<comment type="caution">
    <text evidence="3">The sequence shown here is derived from an EMBL/GenBank/DDBJ whole genome shotgun (WGS) entry which is preliminary data.</text>
</comment>
<dbReference type="InterPro" id="IPR045851">
    <property type="entry name" value="AMP-bd_C_sf"/>
</dbReference>
<dbReference type="PANTHER" id="PTHR43767">
    <property type="entry name" value="LONG-CHAIN-FATTY-ACID--COA LIGASE"/>
    <property type="match status" value="1"/>
</dbReference>
<dbReference type="Pfam" id="PF13193">
    <property type="entry name" value="AMP-binding_C"/>
    <property type="match status" value="1"/>
</dbReference>
<feature type="domain" description="AMP-dependent synthetase/ligase" evidence="1">
    <location>
        <begin position="10"/>
        <end position="364"/>
    </location>
</feature>
<dbReference type="Gene3D" id="3.30.300.30">
    <property type="match status" value="1"/>
</dbReference>
<dbReference type="InterPro" id="IPR025110">
    <property type="entry name" value="AMP-bd_C"/>
</dbReference>
<keyword evidence="4" id="KW-1185">Reference proteome</keyword>
<dbReference type="SUPFAM" id="SSF56801">
    <property type="entry name" value="Acetyl-CoA synthetase-like"/>
    <property type="match status" value="1"/>
</dbReference>